<feature type="transmembrane region" description="Helical" evidence="9">
    <location>
        <begin position="322"/>
        <end position="343"/>
    </location>
</feature>
<keyword evidence="7" id="KW-0406">Ion transport</keyword>
<evidence type="ECO:0000256" key="6">
    <source>
        <dbReference type="ARBA" id="ARBA00022989"/>
    </source>
</evidence>
<dbReference type="OrthoDB" id="666972at2759"/>
<reference evidence="11 12" key="1">
    <citation type="journal article" date="2016" name="Mol. Biol. Evol.">
        <title>Comparative Genomics of Early-Diverging Mushroom-Forming Fungi Provides Insights into the Origins of Lignocellulose Decay Capabilities.</title>
        <authorList>
            <person name="Nagy L.G."/>
            <person name="Riley R."/>
            <person name="Tritt A."/>
            <person name="Adam C."/>
            <person name="Daum C."/>
            <person name="Floudas D."/>
            <person name="Sun H."/>
            <person name="Yadav J.S."/>
            <person name="Pangilinan J."/>
            <person name="Larsson K.H."/>
            <person name="Matsuura K."/>
            <person name="Barry K."/>
            <person name="Labutti K."/>
            <person name="Kuo R."/>
            <person name="Ohm R.A."/>
            <person name="Bhattacharya S.S."/>
            <person name="Shirouzu T."/>
            <person name="Yoshinaga Y."/>
            <person name="Martin F.M."/>
            <person name="Grigoriev I.V."/>
            <person name="Hibbett D.S."/>
        </authorList>
    </citation>
    <scope>NUCLEOTIDE SEQUENCE [LARGE SCALE GENOMIC DNA]</scope>
    <source>
        <strain evidence="11 12">HHB14362 ss-1</strain>
    </source>
</reference>
<evidence type="ECO:0000256" key="1">
    <source>
        <dbReference type="ARBA" id="ARBA00004141"/>
    </source>
</evidence>
<dbReference type="InterPro" id="IPR036739">
    <property type="entry name" value="SLC41_membr_dom_sf"/>
</dbReference>
<dbReference type="PANTHER" id="PTHR16228:SF7">
    <property type="entry name" value="SLC41A_MGTE INTEGRAL MEMBRANE DOMAIN-CONTAINING PROTEIN"/>
    <property type="match status" value="1"/>
</dbReference>
<comment type="subcellular location">
    <subcellularLocation>
        <location evidence="1">Membrane</location>
        <topology evidence="1">Multi-pass membrane protein</topology>
    </subcellularLocation>
</comment>
<evidence type="ECO:0000256" key="8">
    <source>
        <dbReference type="ARBA" id="ARBA00023136"/>
    </source>
</evidence>
<keyword evidence="3" id="KW-0813">Transport</keyword>
<feature type="transmembrane region" description="Helical" evidence="9">
    <location>
        <begin position="383"/>
        <end position="402"/>
    </location>
</feature>
<gene>
    <name evidence="11" type="ORF">NEOLEDRAFT_1142857</name>
</gene>
<feature type="transmembrane region" description="Helical" evidence="9">
    <location>
        <begin position="171"/>
        <end position="196"/>
    </location>
</feature>
<dbReference type="InterPro" id="IPR006667">
    <property type="entry name" value="SLC41_membr_dom"/>
</dbReference>
<evidence type="ECO:0000256" key="4">
    <source>
        <dbReference type="ARBA" id="ARBA00022692"/>
    </source>
</evidence>
<feature type="domain" description="SLC41A/MgtE integral membrane" evidence="10">
    <location>
        <begin position="130"/>
        <end position="308"/>
    </location>
</feature>
<feature type="transmembrane region" description="Helical" evidence="9">
    <location>
        <begin position="254"/>
        <end position="279"/>
    </location>
</feature>
<feature type="transmembrane region" description="Helical" evidence="9">
    <location>
        <begin position="291"/>
        <end position="316"/>
    </location>
</feature>
<feature type="transmembrane region" description="Helical" evidence="9">
    <location>
        <begin position="435"/>
        <end position="459"/>
    </location>
</feature>
<keyword evidence="8 9" id="KW-0472">Membrane</keyword>
<proteinExistence type="inferred from homology"/>
<dbReference type="PANTHER" id="PTHR16228">
    <property type="entry name" value="DIVALENT CATION TRANSPORTER SOLUTE CARRIER FAMILY 41"/>
    <property type="match status" value="1"/>
</dbReference>
<dbReference type="GO" id="GO:0005886">
    <property type="term" value="C:plasma membrane"/>
    <property type="evidence" value="ECO:0007669"/>
    <property type="project" value="TreeGrafter"/>
</dbReference>
<evidence type="ECO:0000313" key="12">
    <source>
        <dbReference type="Proteomes" id="UP000076761"/>
    </source>
</evidence>
<keyword evidence="4 9" id="KW-0812">Transmembrane</keyword>
<evidence type="ECO:0000256" key="5">
    <source>
        <dbReference type="ARBA" id="ARBA00022842"/>
    </source>
</evidence>
<dbReference type="EMBL" id="KV425660">
    <property type="protein sequence ID" value="KZT18819.1"/>
    <property type="molecule type" value="Genomic_DNA"/>
</dbReference>
<evidence type="ECO:0000256" key="3">
    <source>
        <dbReference type="ARBA" id="ARBA00022448"/>
    </source>
</evidence>
<evidence type="ECO:0000259" key="10">
    <source>
        <dbReference type="Pfam" id="PF01769"/>
    </source>
</evidence>
<feature type="transmembrane region" description="Helical" evidence="9">
    <location>
        <begin position="355"/>
        <end position="377"/>
    </location>
</feature>
<dbReference type="Gene3D" id="1.10.357.20">
    <property type="entry name" value="SLC41 divalent cation transporters, integral membrane domain"/>
    <property type="match status" value="2"/>
</dbReference>
<evidence type="ECO:0000256" key="2">
    <source>
        <dbReference type="ARBA" id="ARBA00009749"/>
    </source>
</evidence>
<evidence type="ECO:0000256" key="7">
    <source>
        <dbReference type="ARBA" id="ARBA00023065"/>
    </source>
</evidence>
<protein>
    <recommendedName>
        <fullName evidence="10">SLC41A/MgtE integral membrane domain-containing protein</fullName>
    </recommendedName>
</protein>
<dbReference type="Proteomes" id="UP000076761">
    <property type="component" value="Unassembled WGS sequence"/>
</dbReference>
<dbReference type="SUPFAM" id="SSF161093">
    <property type="entry name" value="MgtE membrane domain-like"/>
    <property type="match status" value="2"/>
</dbReference>
<dbReference type="AlphaFoldDB" id="A0A165MV20"/>
<dbReference type="GO" id="GO:0008324">
    <property type="term" value="F:monoatomic cation transmembrane transporter activity"/>
    <property type="evidence" value="ECO:0007669"/>
    <property type="project" value="InterPro"/>
</dbReference>
<dbReference type="InParanoid" id="A0A165MV20"/>
<evidence type="ECO:0000256" key="9">
    <source>
        <dbReference type="SAM" id="Phobius"/>
    </source>
</evidence>
<feature type="transmembrane region" description="Helical" evidence="9">
    <location>
        <begin position="465"/>
        <end position="487"/>
    </location>
</feature>
<name>A0A165MV20_9AGAM</name>
<keyword evidence="5" id="KW-0460">Magnesium</keyword>
<dbReference type="Pfam" id="PF01769">
    <property type="entry name" value="MgtE"/>
    <property type="match status" value="1"/>
</dbReference>
<comment type="similarity">
    <text evidence="2">Belongs to the SLC41A transporter family.</text>
</comment>
<dbReference type="InterPro" id="IPR045349">
    <property type="entry name" value="SLC41A1-3"/>
</dbReference>
<organism evidence="11 12">
    <name type="scientific">Neolentinus lepideus HHB14362 ss-1</name>
    <dbReference type="NCBI Taxonomy" id="1314782"/>
    <lineage>
        <taxon>Eukaryota</taxon>
        <taxon>Fungi</taxon>
        <taxon>Dikarya</taxon>
        <taxon>Basidiomycota</taxon>
        <taxon>Agaricomycotina</taxon>
        <taxon>Agaricomycetes</taxon>
        <taxon>Gloeophyllales</taxon>
        <taxon>Gloeophyllaceae</taxon>
        <taxon>Neolentinus</taxon>
    </lineage>
</organism>
<keyword evidence="12" id="KW-1185">Reference proteome</keyword>
<evidence type="ECO:0000313" key="11">
    <source>
        <dbReference type="EMBL" id="KZT18819.1"/>
    </source>
</evidence>
<accession>A0A165MV20</accession>
<sequence>MAETHSRPSDTSLSDDIELANLEDIAVTPNPKLHPNGHIGNGFQYSYDSYDDDDGDGDGNRALLHDEDRTSETGIAPDSSTIWDQVKSIVIEAAPTLLLTTISLLFTGKLLDRVSHWKAMTRVNELIMIIPVVLNLKGNLEMNLSARLGTAANMGDLDERKQRNTLILGNLSLLQVQATVVSFVAAFVAFVLSLLLPNSFPPVQTAPSNSSISITNLDSTLFLIRRAIPNSRIPHPTRPTYDGRPKSGLLEYTMVVSTAMSATCLSGILQGSFMCCLIVMCRRFGRDPDNIAPPIASCLGDLVTLTLIGLVSSLLINFVNTPLPLILAILVVCFATACFVMTYRNRAVKDLLKQGWSPLFGAMIISSGTGIVLDMFVSRYEGFALLAIVISGLPGAVGSIFASRLSTALHTKLLATLPDSHCRIDRSPSEPSARLVMITLLLVTLPVELIFLGILHGLGWLQLPILFVISAVIFFCCAVHSSILVILSAH</sequence>
<keyword evidence="6 9" id="KW-1133">Transmembrane helix</keyword>